<proteinExistence type="predicted"/>
<dbReference type="AlphaFoldDB" id="A0A4R2L716"/>
<evidence type="ECO:0000313" key="3">
    <source>
        <dbReference type="Proteomes" id="UP000295711"/>
    </source>
</evidence>
<dbReference type="Pfam" id="PF01966">
    <property type="entry name" value="HD"/>
    <property type="match status" value="1"/>
</dbReference>
<evidence type="ECO:0000313" key="2">
    <source>
        <dbReference type="EMBL" id="TCO83236.1"/>
    </source>
</evidence>
<dbReference type="Gene3D" id="1.10.3210.10">
    <property type="entry name" value="Hypothetical protein af1432"/>
    <property type="match status" value="1"/>
</dbReference>
<sequence>MNYVKKKEETVEAGTGWNEIPEDMVRVQRILHHPEFKKSMGWIDILEKDRVFCGHGMTHLLDVARIGWIDSLEQGAVFRKDVVYAAGLLHDVGKYLQYKEGIPHHISSAELARKILTETGFTEEEKKDICQAILNHRDKAAAEASILGRILYRADKISRACYACGAAAECNWNEDKRTPGVII</sequence>
<reference evidence="2 3" key="1">
    <citation type="submission" date="2019-03" db="EMBL/GenBank/DDBJ databases">
        <title>Genomic Encyclopedia of Type Strains, Phase IV (KMG-IV): sequencing the most valuable type-strain genomes for metagenomic binning, comparative biology and taxonomic classification.</title>
        <authorList>
            <person name="Goeker M."/>
        </authorList>
    </citation>
    <scope>NUCLEOTIDE SEQUENCE [LARGE SCALE GENOMIC DNA]</scope>
    <source>
        <strain evidence="2 3">DSM 28559</strain>
    </source>
</reference>
<organism evidence="2 3">
    <name type="scientific">Frisingicoccus caecimuris</name>
    <dbReference type="NCBI Taxonomy" id="1796636"/>
    <lineage>
        <taxon>Bacteria</taxon>
        <taxon>Bacillati</taxon>
        <taxon>Bacillota</taxon>
        <taxon>Clostridia</taxon>
        <taxon>Lachnospirales</taxon>
        <taxon>Lachnospiraceae</taxon>
        <taxon>Frisingicoccus</taxon>
    </lineage>
</organism>
<dbReference type="InterPro" id="IPR003607">
    <property type="entry name" value="HD/PDEase_dom"/>
</dbReference>
<dbReference type="EMBL" id="SLXA01000013">
    <property type="protein sequence ID" value="TCO83236.1"/>
    <property type="molecule type" value="Genomic_DNA"/>
</dbReference>
<dbReference type="SUPFAM" id="SSF109604">
    <property type="entry name" value="HD-domain/PDEase-like"/>
    <property type="match status" value="1"/>
</dbReference>
<evidence type="ECO:0000259" key="1">
    <source>
        <dbReference type="PROSITE" id="PS51831"/>
    </source>
</evidence>
<dbReference type="InterPro" id="IPR006674">
    <property type="entry name" value="HD_domain"/>
</dbReference>
<comment type="caution">
    <text evidence="2">The sequence shown here is derived from an EMBL/GenBank/DDBJ whole genome shotgun (WGS) entry which is preliminary data.</text>
</comment>
<gene>
    <name evidence="2" type="ORF">EV212_11322</name>
</gene>
<dbReference type="PROSITE" id="PS51831">
    <property type="entry name" value="HD"/>
    <property type="match status" value="1"/>
</dbReference>
<keyword evidence="3" id="KW-1185">Reference proteome</keyword>
<name>A0A4R2L716_9FIRM</name>
<dbReference type="Proteomes" id="UP000295711">
    <property type="component" value="Unassembled WGS sequence"/>
</dbReference>
<dbReference type="SMART" id="SM00471">
    <property type="entry name" value="HDc"/>
    <property type="match status" value="1"/>
</dbReference>
<accession>A0A4R2L716</accession>
<feature type="domain" description="HD" evidence="1">
    <location>
        <begin position="56"/>
        <end position="160"/>
    </location>
</feature>
<dbReference type="RefSeq" id="WP_243115544.1">
    <property type="nucleotide sequence ID" value="NZ_JANKAQ010000014.1"/>
</dbReference>
<protein>
    <submittedName>
        <fullName evidence="2">HD domain-containing protein</fullName>
    </submittedName>
</protein>